<organism evidence="1 2">
    <name type="scientific">Oleidesulfovibrio alaskensis (strain ATCC BAA-1058 / DSM 17464 / G20)</name>
    <name type="common">Desulfovibrio alaskensis</name>
    <dbReference type="NCBI Taxonomy" id="207559"/>
    <lineage>
        <taxon>Bacteria</taxon>
        <taxon>Pseudomonadati</taxon>
        <taxon>Thermodesulfobacteriota</taxon>
        <taxon>Desulfovibrionia</taxon>
        <taxon>Desulfovibrionales</taxon>
        <taxon>Desulfovibrionaceae</taxon>
        <taxon>Oleidesulfovibrio</taxon>
    </lineage>
</organism>
<keyword evidence="2" id="KW-1185">Reference proteome</keyword>
<dbReference type="Proteomes" id="UP000002710">
    <property type="component" value="Chromosome"/>
</dbReference>
<name>Q315D1_OLEA2</name>
<dbReference type="KEGG" id="dde:Dde_0664"/>
<dbReference type="HOGENOM" id="CLU_2315674_0_0_7"/>
<proteinExistence type="predicted"/>
<dbReference type="EMBL" id="CP000112">
    <property type="protein sequence ID" value="ABB37465.1"/>
    <property type="molecule type" value="Genomic_DNA"/>
</dbReference>
<gene>
    <name evidence="1" type="ordered locus">Dde_0664</name>
</gene>
<accession>Q315D1</accession>
<dbReference type="AlphaFoldDB" id="Q315D1"/>
<sequence>MKIELVEQPDNRRMLHVTCTADDLDGWLWAGKYNKTFITVYQAVRPDMVTDIEKIAATMAEDMQNIVMDKGFKVTLVIKKCDTVIFSAFYSFRTWGSPF</sequence>
<dbReference type="RefSeq" id="WP_011366755.1">
    <property type="nucleotide sequence ID" value="NC_007519.1"/>
</dbReference>
<evidence type="ECO:0000313" key="1">
    <source>
        <dbReference type="EMBL" id="ABB37465.1"/>
    </source>
</evidence>
<evidence type="ECO:0000313" key="2">
    <source>
        <dbReference type="Proteomes" id="UP000002710"/>
    </source>
</evidence>
<reference evidence="1 2" key="1">
    <citation type="journal article" date="2011" name="J. Bacteriol.">
        <title>Complete genome sequence and updated annotation of Desulfovibrio alaskensis G20.</title>
        <authorList>
            <person name="Hauser L.J."/>
            <person name="Land M.L."/>
            <person name="Brown S.D."/>
            <person name="Larimer F."/>
            <person name="Keller K.L."/>
            <person name="Rapp-Giles B.J."/>
            <person name="Price M.N."/>
            <person name="Lin M."/>
            <person name="Bruce D.C."/>
            <person name="Detter J.C."/>
            <person name="Tapia R."/>
            <person name="Han C.S."/>
            <person name="Goodwin L.A."/>
            <person name="Cheng J.F."/>
            <person name="Pitluck S."/>
            <person name="Copeland A."/>
            <person name="Lucas S."/>
            <person name="Nolan M."/>
            <person name="Lapidus A.L."/>
            <person name="Palumbo A.V."/>
            <person name="Wall J.D."/>
        </authorList>
    </citation>
    <scope>NUCLEOTIDE SEQUENCE [LARGE SCALE GENOMIC DNA]</scope>
    <source>
        <strain evidence="2">ATCC BAA 1058 / DSM 17464 / G20</strain>
    </source>
</reference>
<protein>
    <submittedName>
        <fullName evidence="1">Uncharacterized protein</fullName>
    </submittedName>
</protein>